<evidence type="ECO:0000313" key="7">
    <source>
        <dbReference type="EMBL" id="ARQ68672.1"/>
    </source>
</evidence>
<dbReference type="Proteomes" id="UP000194218">
    <property type="component" value="Chromosome"/>
</dbReference>
<dbReference type="NCBIfam" id="NF000499">
    <property type="entry name" value="Erm23S_rRNA_broad"/>
    <property type="match status" value="1"/>
</dbReference>
<dbReference type="InterPro" id="IPR001737">
    <property type="entry name" value="KsgA/Erm"/>
</dbReference>
<protein>
    <submittedName>
        <fullName evidence="7">ErmE/ErmH/ErmO/ErmR family 23S rRNA (Adenine(2058)-N(6))-methyltransferase</fullName>
    </submittedName>
</protein>
<dbReference type="PROSITE" id="PS51689">
    <property type="entry name" value="SAM_RNA_A_N6_MT"/>
    <property type="match status" value="1"/>
</dbReference>
<evidence type="ECO:0000313" key="8">
    <source>
        <dbReference type="Proteomes" id="UP000194218"/>
    </source>
</evidence>
<feature type="binding site" evidence="5">
    <location>
        <position position="11"/>
    </location>
    <ligand>
        <name>S-adenosyl-L-methionine</name>
        <dbReference type="ChEBI" id="CHEBI:59789"/>
    </ligand>
</feature>
<dbReference type="NCBIfam" id="NF000337">
    <property type="entry name" value="erm_SHROVE"/>
    <property type="match status" value="1"/>
</dbReference>
<accession>A0A1W7CVA7</accession>
<evidence type="ECO:0000256" key="3">
    <source>
        <dbReference type="ARBA" id="ARBA00022691"/>
    </source>
</evidence>
<keyword evidence="4 5" id="KW-0694">RNA-binding</keyword>
<dbReference type="OrthoDB" id="3616874at2"/>
<evidence type="ECO:0000256" key="1">
    <source>
        <dbReference type="ARBA" id="ARBA00022603"/>
    </source>
</evidence>
<evidence type="ECO:0000256" key="2">
    <source>
        <dbReference type="ARBA" id="ARBA00022679"/>
    </source>
</evidence>
<feature type="binding site" evidence="5">
    <location>
        <position position="38"/>
    </location>
    <ligand>
        <name>S-adenosyl-L-methionine</name>
        <dbReference type="ChEBI" id="CHEBI:59789"/>
    </ligand>
</feature>
<proteinExistence type="inferred from homology"/>
<dbReference type="PROSITE" id="PS01131">
    <property type="entry name" value="RRNA_A_DIMETH"/>
    <property type="match status" value="1"/>
</dbReference>
<feature type="binding site" evidence="5">
    <location>
        <position position="59"/>
    </location>
    <ligand>
        <name>S-adenosyl-L-methionine</name>
        <dbReference type="ChEBI" id="CHEBI:59789"/>
    </ligand>
</feature>
<keyword evidence="2 5" id="KW-0808">Transferase</keyword>
<dbReference type="GO" id="GO:0000179">
    <property type="term" value="F:rRNA (adenine-N6,N6-)-dimethyltransferase activity"/>
    <property type="evidence" value="ECO:0007669"/>
    <property type="project" value="UniProtKB-UniRule"/>
</dbReference>
<keyword evidence="8" id="KW-1185">Reference proteome</keyword>
<dbReference type="PANTHER" id="PTHR11727:SF7">
    <property type="entry name" value="DIMETHYLADENOSINE TRANSFERASE-RELATED"/>
    <property type="match status" value="1"/>
</dbReference>
<keyword evidence="3 5" id="KW-0949">S-adenosyl-L-methionine</keyword>
<feature type="binding site" evidence="5">
    <location>
        <position position="13"/>
    </location>
    <ligand>
        <name>S-adenosyl-L-methionine</name>
        <dbReference type="ChEBI" id="CHEBI:59789"/>
    </ligand>
</feature>
<dbReference type="RefSeq" id="WP_086158181.1">
    <property type="nucleotide sequence ID" value="NZ_CP021121.1"/>
</dbReference>
<dbReference type="EMBL" id="CP021121">
    <property type="protein sequence ID" value="ARQ68672.1"/>
    <property type="molecule type" value="Genomic_DNA"/>
</dbReference>
<feature type="binding site" evidence="5">
    <location>
        <position position="100"/>
    </location>
    <ligand>
        <name>S-adenosyl-L-methionine</name>
        <dbReference type="ChEBI" id="CHEBI:59789"/>
    </ligand>
</feature>
<dbReference type="PANTHER" id="PTHR11727">
    <property type="entry name" value="DIMETHYLADENOSINE TRANSFERASE"/>
    <property type="match status" value="1"/>
</dbReference>
<dbReference type="GO" id="GO:0003723">
    <property type="term" value="F:RNA binding"/>
    <property type="evidence" value="ECO:0007669"/>
    <property type="project" value="UniProtKB-UniRule"/>
</dbReference>
<dbReference type="SMART" id="SM00650">
    <property type="entry name" value="rADc"/>
    <property type="match status" value="1"/>
</dbReference>
<dbReference type="InterPro" id="IPR023165">
    <property type="entry name" value="rRNA_Ade_diMease-like_C"/>
</dbReference>
<evidence type="ECO:0000256" key="5">
    <source>
        <dbReference type="PROSITE-ProRule" id="PRU01026"/>
    </source>
</evidence>
<gene>
    <name evidence="7" type="ORF">CAG99_07230</name>
</gene>
<feature type="domain" description="Ribosomal RNA adenine methylase transferase N-terminal" evidence="6">
    <location>
        <begin position="18"/>
        <end position="182"/>
    </location>
</feature>
<feature type="binding site" evidence="5">
    <location>
        <position position="84"/>
    </location>
    <ligand>
        <name>S-adenosyl-L-methionine</name>
        <dbReference type="ChEBI" id="CHEBI:59789"/>
    </ligand>
</feature>
<dbReference type="SUPFAM" id="SSF53335">
    <property type="entry name" value="S-adenosyl-L-methionine-dependent methyltransferases"/>
    <property type="match status" value="1"/>
</dbReference>
<dbReference type="KEGG" id="smao:CAG99_07230"/>
<evidence type="ECO:0000256" key="4">
    <source>
        <dbReference type="ARBA" id="ARBA00022884"/>
    </source>
</evidence>
<organism evidence="7 8">
    <name type="scientific">Streptomyces marincola</name>
    <dbReference type="NCBI Taxonomy" id="2878388"/>
    <lineage>
        <taxon>Bacteria</taxon>
        <taxon>Bacillati</taxon>
        <taxon>Actinomycetota</taxon>
        <taxon>Actinomycetes</taxon>
        <taxon>Kitasatosporales</taxon>
        <taxon>Streptomycetaceae</taxon>
        <taxon>Streptomyces</taxon>
    </lineage>
</organism>
<dbReference type="InterPro" id="IPR020598">
    <property type="entry name" value="rRNA_Ade_methylase_Trfase_N"/>
</dbReference>
<dbReference type="InterPro" id="IPR020596">
    <property type="entry name" value="rRNA_Ade_Mease_Trfase_CS"/>
</dbReference>
<dbReference type="Gene3D" id="1.10.8.100">
    <property type="entry name" value="Ribosomal RNA adenine dimethylase-like, domain 2"/>
    <property type="match status" value="1"/>
</dbReference>
<dbReference type="Gene3D" id="3.40.50.150">
    <property type="entry name" value="Vaccinia Virus protein VP39"/>
    <property type="match status" value="1"/>
</dbReference>
<dbReference type="GO" id="GO:0005829">
    <property type="term" value="C:cytosol"/>
    <property type="evidence" value="ECO:0007669"/>
    <property type="project" value="TreeGrafter"/>
</dbReference>
<dbReference type="Pfam" id="PF00398">
    <property type="entry name" value="RrnaAD"/>
    <property type="match status" value="1"/>
</dbReference>
<dbReference type="CDD" id="cd02440">
    <property type="entry name" value="AdoMet_MTases"/>
    <property type="match status" value="1"/>
</dbReference>
<evidence type="ECO:0000259" key="6">
    <source>
        <dbReference type="SMART" id="SM00650"/>
    </source>
</evidence>
<sequence length="265" mass="29162">MASRRKTLSQNFLHGTAVLGQIVRTAELGPADLVVEPGAGEGTLTRLLARTVRQVIAYELDPALAARLPQRLRPARNVTVVAGDFLHAEPPGAPFAVVGNIPFARTTDIVRWCLSAPDLTSATLVTQLEYARKRTGDFGTWPLLTVQSWPEHTWQLGPRIRRHHFTPVPRTDSAVLRVTRRPAPLVPRRDLPAYRALVAQGFTGTGGSLRASLARHHRSARVREALRAAGVAEDTLVGRVSPRQWLTIFRRLHGPHRSRGGRGGR</sequence>
<keyword evidence="1 5" id="KW-0489">Methyltransferase</keyword>
<reference evidence="7 8" key="1">
    <citation type="submission" date="2017-05" db="EMBL/GenBank/DDBJ databases">
        <title>Complete genome sequence of Streptomyces sp. SCSIO 03032 revealed the diverse biosynthetic pathways for its bioactive secondary metabolites.</title>
        <authorList>
            <person name="Ma L."/>
            <person name="Zhu Y."/>
            <person name="Zhang W."/>
            <person name="Zhang G."/>
            <person name="Tian X."/>
            <person name="Zhang S."/>
            <person name="Zhang C."/>
        </authorList>
    </citation>
    <scope>NUCLEOTIDE SEQUENCE [LARGE SCALE GENOMIC DNA]</scope>
    <source>
        <strain evidence="7 8">SCSIO 03032</strain>
    </source>
</reference>
<comment type="similarity">
    <text evidence="5">Belongs to the class I-like SAM-binding methyltransferase superfamily. rRNA adenine N(6)-methyltransferase family.</text>
</comment>
<name>A0A1W7CVA7_9ACTN</name>
<dbReference type="AlphaFoldDB" id="A0A1W7CVA7"/>
<dbReference type="InterPro" id="IPR029063">
    <property type="entry name" value="SAM-dependent_MTases_sf"/>
</dbReference>